<comment type="caution">
    <text evidence="2">The sequence shown here is derived from an EMBL/GenBank/DDBJ whole genome shotgun (WGS) entry which is preliminary data.</text>
</comment>
<dbReference type="AlphaFoldDB" id="A0AAP2GQS4"/>
<evidence type="ECO:0000259" key="1">
    <source>
        <dbReference type="Pfam" id="PF13448"/>
    </source>
</evidence>
<dbReference type="RefSeq" id="WP_254167071.1">
    <property type="nucleotide sequence ID" value="NZ_JAHESF010000023.1"/>
</dbReference>
<organism evidence="2 3">
    <name type="scientific">Chryseosolibacter histidini</name>
    <dbReference type="NCBI Taxonomy" id="2782349"/>
    <lineage>
        <taxon>Bacteria</taxon>
        <taxon>Pseudomonadati</taxon>
        <taxon>Bacteroidota</taxon>
        <taxon>Cytophagia</taxon>
        <taxon>Cytophagales</taxon>
        <taxon>Chryseotaleaceae</taxon>
        <taxon>Chryseosolibacter</taxon>
    </lineage>
</organism>
<reference evidence="2 3" key="1">
    <citation type="submission" date="2021-05" db="EMBL/GenBank/DDBJ databases">
        <title>A Polyphasic approach of four new species of the genus Ohtaekwangia: Ohtaekwangia histidinii sp. nov., Ohtaekwangia cretensis sp. nov., Ohtaekwangia indiensis sp. nov., Ohtaekwangia reichenbachii sp. nov. from diverse environment.</title>
        <authorList>
            <person name="Octaviana S."/>
        </authorList>
    </citation>
    <scope>NUCLEOTIDE SEQUENCE [LARGE SCALE GENOMIC DNA]</scope>
    <source>
        <strain evidence="2 3">PWU4</strain>
    </source>
</reference>
<dbReference type="InterPro" id="IPR025193">
    <property type="entry name" value="DUF4114"/>
</dbReference>
<proteinExistence type="predicted"/>
<feature type="domain" description="DUF4114" evidence="1">
    <location>
        <begin position="138"/>
        <end position="215"/>
    </location>
</feature>
<sequence length="234" mass="26505">MKKVMIRFIGAAAMLSLTFCSNEGIKERPDDIEATGERTEIYNKIMAEFPEFKNVKKTQPALFEGTAAKQVVLTNESAVYVTYISEGASYSNTFGWYSYNINDKPEQRSDLKLNVLFPHVSYRVLKQGDRLQVGDGTFPAGTVIGFFLIINGWGGGEIHYDRETFYTDYTLNTDAQQQHVLFKQKELGDIVLTFEDDLTSHQSDQDFNDIIFTVTDNKENKAATNFDLTNVVNL</sequence>
<keyword evidence="3" id="KW-1185">Reference proteome</keyword>
<dbReference type="Pfam" id="PF13448">
    <property type="entry name" value="DUF4114"/>
    <property type="match status" value="1"/>
</dbReference>
<dbReference type="EMBL" id="JAHESF010000023">
    <property type="protein sequence ID" value="MBT1699265.1"/>
    <property type="molecule type" value="Genomic_DNA"/>
</dbReference>
<evidence type="ECO:0000313" key="2">
    <source>
        <dbReference type="EMBL" id="MBT1699265.1"/>
    </source>
</evidence>
<gene>
    <name evidence="2" type="ORF">KK083_20375</name>
</gene>
<protein>
    <submittedName>
        <fullName evidence="2">DUF4114 domain-containing protein</fullName>
    </submittedName>
</protein>
<evidence type="ECO:0000313" key="3">
    <source>
        <dbReference type="Proteomes" id="UP001319200"/>
    </source>
</evidence>
<name>A0AAP2GQS4_9BACT</name>
<dbReference type="Proteomes" id="UP001319200">
    <property type="component" value="Unassembled WGS sequence"/>
</dbReference>
<accession>A0AAP2GQS4</accession>